<reference evidence="1 2" key="1">
    <citation type="submission" date="2018-12" db="EMBL/GenBank/DDBJ databases">
        <title>The Draft Genome Sequence of the Soil Bacterium Pedobacter tournemirensis R1.</title>
        <authorList>
            <person name="He J."/>
        </authorList>
    </citation>
    <scope>NUCLEOTIDE SEQUENCE [LARGE SCALE GENOMIC DNA]</scope>
    <source>
        <strain evidence="1 2">R1</strain>
    </source>
</reference>
<comment type="caution">
    <text evidence="1">The sequence shown here is derived from an EMBL/GenBank/DDBJ whole genome shotgun (WGS) entry which is preliminary data.</text>
</comment>
<protein>
    <recommendedName>
        <fullName evidence="3">EthD domain-containing protein</fullName>
    </recommendedName>
</protein>
<dbReference type="RefSeq" id="WP_128768398.1">
    <property type="nucleotide sequence ID" value="NZ_RXOC01000003.1"/>
</dbReference>
<dbReference type="Proteomes" id="UP000290848">
    <property type="component" value="Unassembled WGS sequence"/>
</dbReference>
<evidence type="ECO:0000313" key="1">
    <source>
        <dbReference type="EMBL" id="RXF71153.1"/>
    </source>
</evidence>
<evidence type="ECO:0008006" key="3">
    <source>
        <dbReference type="Google" id="ProtNLM"/>
    </source>
</evidence>
<organism evidence="1 2">
    <name type="scientific">Arcticibacter tournemirensis</name>
    <dbReference type="NCBI Taxonomy" id="699437"/>
    <lineage>
        <taxon>Bacteria</taxon>
        <taxon>Pseudomonadati</taxon>
        <taxon>Bacteroidota</taxon>
        <taxon>Sphingobacteriia</taxon>
        <taxon>Sphingobacteriales</taxon>
        <taxon>Sphingobacteriaceae</taxon>
        <taxon>Arcticibacter</taxon>
    </lineage>
</organism>
<gene>
    <name evidence="1" type="ORF">EKH83_05510</name>
</gene>
<accession>A0A4Q0MDG6</accession>
<proteinExistence type="predicted"/>
<evidence type="ECO:0000313" key="2">
    <source>
        <dbReference type="Proteomes" id="UP000290848"/>
    </source>
</evidence>
<name>A0A4Q0MDG6_9SPHI</name>
<dbReference type="EMBL" id="RXOC01000003">
    <property type="protein sequence ID" value="RXF71153.1"/>
    <property type="molecule type" value="Genomic_DNA"/>
</dbReference>
<sequence length="145" mass="17079">MKVLTILLLFIILVPTQKSLAQITENQNKALTIESYYKVKWGYADEFISLWKKNHYPLLKELQKKGDILTIRAETPVIHSSEDSRWDFKVTITFKTEHLALDYSIVDPYKKQLFPDVSGYKKQEQHRFELLLAHWDVPVESLDLN</sequence>
<dbReference type="AlphaFoldDB" id="A0A4Q0MDG6"/>